<dbReference type="AlphaFoldDB" id="A0A8D8T651"/>
<sequence>MNSLCEWLQLQHQCSRKIREEQFAKQKYEKIIKKIKTINYKRIPKRKKDKINRLVCECFWCIQRRKQAVKTMSGDELNMNERDPLHSDEEKEEEVLHRPATGAYQTKATTETEEDENEIQYMPNAILSKSNTQADWDSMVERLEKKAIEEQKTKKRATPKKQVNFQTQTSTTSAKAAKKSPTKRITPIPLEPKVTIKKPKIQIEMTQEQQIKIWEKQPYNFANLLVLLWEDEETPVHLLKFIRALSKETLLQGDVDMKKKCLVWKTGIEIVLQETGCENVSWPVFRKELQGTAFYTTFIKDNLSPEWIKNCMRLYNQVSSEEQSSSKPVMETTTTSSMIARGRPASAGVASYNVSKTCAAVGGRGPLFGGSNCPSTTSTISSFISRVVDGQFTTYKSDVLPPGAEYLVKCEIYEIDAIKKLEKQQWWKVAKLRTLCASSSSAKVMNLAGLLSEAIEEQMDAEMQPIRREQKEMHSWRS</sequence>
<accession>A0A8D8T651</accession>
<feature type="region of interest" description="Disordered" evidence="1">
    <location>
        <begin position="77"/>
        <end position="116"/>
    </location>
</feature>
<evidence type="ECO:0000256" key="1">
    <source>
        <dbReference type="SAM" id="MobiDB-lite"/>
    </source>
</evidence>
<reference evidence="2" key="1">
    <citation type="submission" date="2021-05" db="EMBL/GenBank/DDBJ databases">
        <authorList>
            <person name="Alioto T."/>
            <person name="Alioto T."/>
            <person name="Gomez Garrido J."/>
        </authorList>
    </citation>
    <scope>NUCLEOTIDE SEQUENCE</scope>
</reference>
<protein>
    <submittedName>
        <fullName evidence="2">Uncharacterized protein</fullName>
    </submittedName>
</protein>
<evidence type="ECO:0000313" key="2">
    <source>
        <dbReference type="EMBL" id="CAG6680152.1"/>
    </source>
</evidence>
<proteinExistence type="predicted"/>
<feature type="compositionally biased region" description="Basic and acidic residues" evidence="1">
    <location>
        <begin position="79"/>
        <end position="97"/>
    </location>
</feature>
<dbReference type="EMBL" id="HBUF01251308">
    <property type="protein sequence ID" value="CAG6680152.1"/>
    <property type="molecule type" value="Transcribed_RNA"/>
</dbReference>
<feature type="region of interest" description="Disordered" evidence="1">
    <location>
        <begin position="149"/>
        <end position="185"/>
    </location>
</feature>
<dbReference type="EMBL" id="HBUF01251307">
    <property type="protein sequence ID" value="CAG6680150.1"/>
    <property type="molecule type" value="Transcribed_RNA"/>
</dbReference>
<name>A0A8D8T651_9HEMI</name>
<dbReference type="EMBL" id="HBUF01251306">
    <property type="protein sequence ID" value="CAG6680148.1"/>
    <property type="molecule type" value="Transcribed_RNA"/>
</dbReference>
<organism evidence="2">
    <name type="scientific">Cacopsylla melanoneura</name>
    <dbReference type="NCBI Taxonomy" id="428564"/>
    <lineage>
        <taxon>Eukaryota</taxon>
        <taxon>Metazoa</taxon>
        <taxon>Ecdysozoa</taxon>
        <taxon>Arthropoda</taxon>
        <taxon>Hexapoda</taxon>
        <taxon>Insecta</taxon>
        <taxon>Pterygota</taxon>
        <taxon>Neoptera</taxon>
        <taxon>Paraneoptera</taxon>
        <taxon>Hemiptera</taxon>
        <taxon>Sternorrhyncha</taxon>
        <taxon>Psylloidea</taxon>
        <taxon>Psyllidae</taxon>
        <taxon>Psyllinae</taxon>
        <taxon>Cacopsylla</taxon>
    </lineage>
</organism>